<keyword evidence="3" id="KW-1185">Reference proteome</keyword>
<dbReference type="Proteomes" id="UP001500902">
    <property type="component" value="Unassembled WGS sequence"/>
</dbReference>
<gene>
    <name evidence="2" type="ORF">GCM10022224_097840</name>
</gene>
<evidence type="ECO:0000313" key="3">
    <source>
        <dbReference type="Proteomes" id="UP001500902"/>
    </source>
</evidence>
<feature type="region of interest" description="Disordered" evidence="1">
    <location>
        <begin position="83"/>
        <end position="103"/>
    </location>
</feature>
<name>A0ABP7EAY3_9ACTN</name>
<evidence type="ECO:0000313" key="2">
    <source>
        <dbReference type="EMBL" id="GAA3716632.1"/>
    </source>
</evidence>
<accession>A0ABP7EAY3</accession>
<evidence type="ECO:0000256" key="1">
    <source>
        <dbReference type="SAM" id="MobiDB-lite"/>
    </source>
</evidence>
<dbReference type="RefSeq" id="WP_344896052.1">
    <property type="nucleotide sequence ID" value="NZ_BAAAZP010000236.1"/>
</dbReference>
<sequence>MSGRQIVPTWDFTDTARLWLVEEYLQEIAGADAGLASLDVVQTWFRHDGARVSVAPVSVAADCTDGFLSAYWRRPHCRARTVRTPTTATMSRSTSGFRPRLLK</sequence>
<organism evidence="2 3">
    <name type="scientific">Nonomuraea antimicrobica</name>
    <dbReference type="NCBI Taxonomy" id="561173"/>
    <lineage>
        <taxon>Bacteria</taxon>
        <taxon>Bacillati</taxon>
        <taxon>Actinomycetota</taxon>
        <taxon>Actinomycetes</taxon>
        <taxon>Streptosporangiales</taxon>
        <taxon>Streptosporangiaceae</taxon>
        <taxon>Nonomuraea</taxon>
    </lineage>
</organism>
<protein>
    <submittedName>
        <fullName evidence="2">Uncharacterized protein</fullName>
    </submittedName>
</protein>
<proteinExistence type="predicted"/>
<comment type="caution">
    <text evidence="2">The sequence shown here is derived from an EMBL/GenBank/DDBJ whole genome shotgun (WGS) entry which is preliminary data.</text>
</comment>
<reference evidence="3" key="1">
    <citation type="journal article" date="2019" name="Int. J. Syst. Evol. Microbiol.">
        <title>The Global Catalogue of Microorganisms (GCM) 10K type strain sequencing project: providing services to taxonomists for standard genome sequencing and annotation.</title>
        <authorList>
            <consortium name="The Broad Institute Genomics Platform"/>
            <consortium name="The Broad Institute Genome Sequencing Center for Infectious Disease"/>
            <person name="Wu L."/>
            <person name="Ma J."/>
        </authorList>
    </citation>
    <scope>NUCLEOTIDE SEQUENCE [LARGE SCALE GENOMIC DNA]</scope>
    <source>
        <strain evidence="3">JCM 16904</strain>
    </source>
</reference>
<dbReference type="EMBL" id="BAAAZP010000236">
    <property type="protein sequence ID" value="GAA3716632.1"/>
    <property type="molecule type" value="Genomic_DNA"/>
</dbReference>